<dbReference type="EMBL" id="PVBR01000003">
    <property type="protein sequence ID" value="PRD44818.1"/>
    <property type="molecule type" value="Genomic_DNA"/>
</dbReference>
<dbReference type="InterPro" id="IPR016187">
    <property type="entry name" value="CTDL_fold"/>
</dbReference>
<dbReference type="GO" id="GO:0120147">
    <property type="term" value="F:formylglycine-generating oxidase activity"/>
    <property type="evidence" value="ECO:0007669"/>
    <property type="project" value="TreeGrafter"/>
</dbReference>
<dbReference type="PANTHER" id="PTHR23150">
    <property type="entry name" value="SULFATASE MODIFYING FACTOR 1, 2"/>
    <property type="match status" value="1"/>
</dbReference>
<dbReference type="InterPro" id="IPR042095">
    <property type="entry name" value="SUMF_sf"/>
</dbReference>
<dbReference type="SUPFAM" id="SSF56436">
    <property type="entry name" value="C-type lectin-like"/>
    <property type="match status" value="1"/>
</dbReference>
<keyword evidence="4" id="KW-1185">Reference proteome</keyword>
<comment type="caution">
    <text evidence="3">The sequence shown here is derived from an EMBL/GenBank/DDBJ whole genome shotgun (WGS) entry which is preliminary data.</text>
</comment>
<gene>
    <name evidence="3" type="ORF">C5748_05390</name>
</gene>
<evidence type="ECO:0000313" key="3">
    <source>
        <dbReference type="EMBL" id="PRD44818.1"/>
    </source>
</evidence>
<dbReference type="Gene3D" id="3.90.1580.10">
    <property type="entry name" value="paralog of FGE (formylglycine-generating enzyme)"/>
    <property type="match status" value="1"/>
</dbReference>
<evidence type="ECO:0000259" key="2">
    <source>
        <dbReference type="Pfam" id="PF03781"/>
    </source>
</evidence>
<feature type="region of interest" description="Disordered" evidence="1">
    <location>
        <begin position="41"/>
        <end position="62"/>
    </location>
</feature>
<reference evidence="3 4" key="1">
    <citation type="submission" date="2018-02" db="EMBL/GenBank/DDBJ databases">
        <title>The draft genome of Phyllobacterium sp. 1N-3.</title>
        <authorList>
            <person name="Liu L."/>
            <person name="Li L."/>
            <person name="Zhang X."/>
            <person name="Wang T."/>
            <person name="Liang L."/>
        </authorList>
    </citation>
    <scope>NUCLEOTIDE SEQUENCE [LARGE SCALE GENOMIC DNA]</scope>
    <source>
        <strain evidence="3 4">1N-3</strain>
    </source>
</reference>
<dbReference type="Pfam" id="PF03781">
    <property type="entry name" value="FGE-sulfatase"/>
    <property type="match status" value="1"/>
</dbReference>
<dbReference type="AlphaFoldDB" id="A0A2S9IWC4"/>
<dbReference type="InterPro" id="IPR005532">
    <property type="entry name" value="SUMF_dom"/>
</dbReference>
<evidence type="ECO:0000313" key="4">
    <source>
        <dbReference type="Proteomes" id="UP000239434"/>
    </source>
</evidence>
<proteinExistence type="predicted"/>
<organism evidence="3 4">
    <name type="scientific">Phyllobacterium phragmitis</name>
    <dbReference type="NCBI Taxonomy" id="2670329"/>
    <lineage>
        <taxon>Bacteria</taxon>
        <taxon>Pseudomonadati</taxon>
        <taxon>Pseudomonadota</taxon>
        <taxon>Alphaproteobacteria</taxon>
        <taxon>Hyphomicrobiales</taxon>
        <taxon>Phyllobacteriaceae</taxon>
        <taxon>Phyllobacterium</taxon>
    </lineage>
</organism>
<protein>
    <submittedName>
        <fullName evidence="3">Sulfatase modifying factor 1 (C-alpha-formyglycine-generating enzyme 1)</fullName>
    </submittedName>
</protein>
<dbReference type="InterPro" id="IPR051043">
    <property type="entry name" value="Sulfatase_Mod_Factor_Kinase"/>
</dbReference>
<dbReference type="Proteomes" id="UP000239434">
    <property type="component" value="Unassembled WGS sequence"/>
</dbReference>
<dbReference type="RefSeq" id="WP_105740899.1">
    <property type="nucleotide sequence ID" value="NZ_PVBR01000003.1"/>
</dbReference>
<accession>A0A2S9IWC4</accession>
<evidence type="ECO:0000256" key="1">
    <source>
        <dbReference type="SAM" id="MobiDB-lite"/>
    </source>
</evidence>
<sequence>MTCCPSRTESSLPAAAASTFEPGYRTPQTIPGRFVSIDGGKSFVGTNNPQHRSDGEAPRRKSTLTPYRIDPYTVTNRWFREFVSATRYTTDAERYGWSLVFQAFVPQGRQYQRVVDTPWWLRVDGADWAHPFGPSSSIKGIEDHPVTHVSWNDANAFSVWAGVRLPTEAEWEHAARGGLMDATFPWGEEEPSDTVPLCNIWQGTFPHHNTQADGYLGTAPVHAFQPNGYGLYNMAGNVWEWCSDPFRIHSVGPNAKKQNAAAANSGIRILKGGSFLCHRSYCYRYRIAARTGVSPDSSTSHVGFRVVN</sequence>
<name>A0A2S9IWC4_9HYPH</name>
<dbReference type="PANTHER" id="PTHR23150:SF19">
    <property type="entry name" value="FORMYLGLYCINE-GENERATING ENZYME"/>
    <property type="match status" value="1"/>
</dbReference>
<feature type="domain" description="Sulfatase-modifying factor enzyme-like" evidence="2">
    <location>
        <begin position="34"/>
        <end position="307"/>
    </location>
</feature>